<dbReference type="EMBL" id="CAJHJG010003368">
    <property type="protein sequence ID" value="CAD6930617.1"/>
    <property type="molecule type" value="Genomic_DNA"/>
</dbReference>
<protein>
    <recommendedName>
        <fullName evidence="6">Rhodanese domain-containing protein</fullName>
    </recommendedName>
</protein>
<feature type="region of interest" description="Disordered" evidence="1">
    <location>
        <begin position="276"/>
        <end position="323"/>
    </location>
</feature>
<evidence type="ECO:0008006" key="6">
    <source>
        <dbReference type="Google" id="ProtNLM"/>
    </source>
</evidence>
<feature type="region of interest" description="Disordered" evidence="1">
    <location>
        <begin position="464"/>
        <end position="483"/>
    </location>
</feature>
<evidence type="ECO:0000313" key="5">
    <source>
        <dbReference type="Proteomes" id="UP000836402"/>
    </source>
</evidence>
<proteinExistence type="predicted"/>
<feature type="region of interest" description="Disordered" evidence="1">
    <location>
        <begin position="16"/>
        <end position="36"/>
    </location>
</feature>
<name>A0A177VG59_9BASI</name>
<evidence type="ECO:0000313" key="2">
    <source>
        <dbReference type="EMBL" id="CAD6930617.1"/>
    </source>
</evidence>
<sequence>MGSPLTPTRIAARAVPLGRASASSSSSAGRGGRGRAQLADDRLTLERFLLRTRFLALYRSIVRTTRDIPNPHARRDTLAWYRADLFPPSLKLETDLVNLKEALAQGYRQLKQIQGQFTLLGAGGIKTARMDSDDNGSAGALQDPAGYTAFLNTLLERDVADRLVLDLRPAQDFAARHLQNATHLSGGWTELNSRFSTYLPPRGAPFLVLCLASDETDVRRNLGERDGLIGVIVCRSDGAGFPSGPSPTAEDALLDPLGASESSLWAAAERKGVLRSSVASTPGGSAAGTPQGSPFSSPGGSKRGAHTLASAQPGPSSSTSLFSRISDDTPHLMGQPSPALARMYKSHIRHAFLGRRTSARALDLGCGAGRDLAWLAYRGQMHKAHGLIQRESEAKGSAPGTEIAWKVTGLDNLRPVLHRAQHLMDAYGLMLHDEAAQNELSEEGTAGCEALLWGQVSPTGSLLALRTSGSSPDTGGRNGKPFLAVDPEQLGGALLPQGASAYALALPHGQNPQDSQHANTAATPPEPFDLIILVRFLPRTLLWDRPDTIHALVRRGNGERSASDPGDLRGGFFLLSHFVVPEEAEATTLTAGQPVRRIYDAPPEPARLQAGEVRRLVQSWNTWWTAQQVRAGDEVEDRPEWVIVEDVVEPIEDGRAAQSVLIQRR</sequence>
<feature type="compositionally biased region" description="Low complexity" evidence="1">
    <location>
        <begin position="18"/>
        <end position="28"/>
    </location>
</feature>
<dbReference type="SUPFAM" id="SSF52821">
    <property type="entry name" value="Rhodanese/Cell cycle control phosphatase"/>
    <property type="match status" value="1"/>
</dbReference>
<evidence type="ECO:0000313" key="4">
    <source>
        <dbReference type="Proteomes" id="UP000077671"/>
    </source>
</evidence>
<accession>A0A177VG59</accession>
<gene>
    <name evidence="3" type="ORF">A4X03_0g3998</name>
    <name evidence="2" type="ORF">JKIAZH3_G1099</name>
</gene>
<dbReference type="SUPFAM" id="SSF53335">
    <property type="entry name" value="S-adenosyl-L-methionine-dependent methyltransferases"/>
    <property type="match status" value="1"/>
</dbReference>
<comment type="caution">
    <text evidence="3">The sequence shown here is derived from an EMBL/GenBank/DDBJ whole genome shotgun (WGS) entry which is preliminary data.</text>
</comment>
<keyword evidence="5" id="KW-1185">Reference proteome</keyword>
<dbReference type="Proteomes" id="UP000836402">
    <property type="component" value="Unassembled WGS sequence"/>
</dbReference>
<dbReference type="InterPro" id="IPR036873">
    <property type="entry name" value="Rhodanese-like_dom_sf"/>
</dbReference>
<reference evidence="2" key="3">
    <citation type="submission" date="2020-10" db="EMBL/GenBank/DDBJ databases">
        <authorList>
            <person name="Sedaghatjoo S."/>
        </authorList>
    </citation>
    <scope>NUCLEOTIDE SEQUENCE</scope>
    <source>
        <strain evidence="2">AZH3</strain>
    </source>
</reference>
<dbReference type="EMBL" id="LWDD02000504">
    <property type="protein sequence ID" value="KAE8259771.1"/>
    <property type="molecule type" value="Genomic_DNA"/>
</dbReference>
<dbReference type="CDD" id="cd20262">
    <property type="entry name" value="Complex1_LYR_LYRM2"/>
    <property type="match status" value="1"/>
</dbReference>
<reference evidence="3" key="2">
    <citation type="journal article" date="2019" name="IMA Fungus">
        <title>Genome sequencing and comparison of five Tilletia species to identify candidate genes for the detection of regulated species infecting wheat.</title>
        <authorList>
            <person name="Nguyen H.D.T."/>
            <person name="Sultana T."/>
            <person name="Kesanakurti P."/>
            <person name="Hambleton S."/>
        </authorList>
    </citation>
    <scope>NUCLEOTIDE SEQUENCE</scope>
    <source>
        <strain evidence="3">DAOMC 238032</strain>
    </source>
</reference>
<dbReference type="Gene3D" id="3.40.50.150">
    <property type="entry name" value="Vaccinia Virus protein VP39"/>
    <property type="match status" value="1"/>
</dbReference>
<evidence type="ECO:0000256" key="1">
    <source>
        <dbReference type="SAM" id="MobiDB-lite"/>
    </source>
</evidence>
<dbReference type="AlphaFoldDB" id="A0A177VG59"/>
<organism evidence="3 4">
    <name type="scientific">Tilletia caries</name>
    <name type="common">wheat bunt fungus</name>
    <dbReference type="NCBI Taxonomy" id="13290"/>
    <lineage>
        <taxon>Eukaryota</taxon>
        <taxon>Fungi</taxon>
        <taxon>Dikarya</taxon>
        <taxon>Basidiomycota</taxon>
        <taxon>Ustilaginomycotina</taxon>
        <taxon>Exobasidiomycetes</taxon>
        <taxon>Tilletiales</taxon>
        <taxon>Tilletiaceae</taxon>
        <taxon>Tilletia</taxon>
    </lineage>
</organism>
<dbReference type="InterPro" id="IPR045293">
    <property type="entry name" value="Complex1_LYR_LYRM2"/>
</dbReference>
<dbReference type="Proteomes" id="UP000077671">
    <property type="component" value="Unassembled WGS sequence"/>
</dbReference>
<reference evidence="3" key="1">
    <citation type="submission" date="2016-04" db="EMBL/GenBank/DDBJ databases">
        <authorList>
            <person name="Nguyen H.D."/>
            <person name="Kesanakurti P."/>
            <person name="Cullis J."/>
            <person name="Levesque C.A."/>
            <person name="Hambleton S."/>
        </authorList>
    </citation>
    <scope>NUCLEOTIDE SEQUENCE</scope>
    <source>
        <strain evidence="3">DAOMC 238032</strain>
    </source>
</reference>
<feature type="compositionally biased region" description="Polar residues" evidence="1">
    <location>
        <begin position="309"/>
        <end position="323"/>
    </location>
</feature>
<feature type="compositionally biased region" description="Low complexity" evidence="1">
    <location>
        <begin position="288"/>
        <end position="300"/>
    </location>
</feature>
<evidence type="ECO:0000313" key="3">
    <source>
        <dbReference type="EMBL" id="KAE8259771.1"/>
    </source>
</evidence>
<dbReference type="InterPro" id="IPR029063">
    <property type="entry name" value="SAM-dependent_MTases_sf"/>
</dbReference>